<reference evidence="1 2" key="1">
    <citation type="journal article" date="2014" name="PLoS ONE">
        <title>Global Analysis of Gene Expression Profiles in Physic Nut (Jatropha curcas L.) Seedlings Exposed to Salt Stress.</title>
        <authorList>
            <person name="Zhang L."/>
            <person name="Zhang C."/>
            <person name="Wu P."/>
            <person name="Chen Y."/>
            <person name="Li M."/>
            <person name="Jiang H."/>
            <person name="Wu G."/>
        </authorList>
    </citation>
    <scope>NUCLEOTIDE SEQUENCE [LARGE SCALE GENOMIC DNA]</scope>
    <source>
        <strain evidence="2">cv. GZQX0401</strain>
        <tissue evidence="1">Young leaves</tissue>
    </source>
</reference>
<evidence type="ECO:0000313" key="1">
    <source>
        <dbReference type="EMBL" id="KDP34289.1"/>
    </source>
</evidence>
<proteinExistence type="predicted"/>
<name>A0A067KR53_JATCU</name>
<dbReference type="Proteomes" id="UP000027138">
    <property type="component" value="Unassembled WGS sequence"/>
</dbReference>
<sequence length="122" mass="13421">MGLSGFFEDLYAAPVAERARSPPPSLPVSAHCPMRARWRMTRLMPLVKFPALSHADGAPAIQIKVVSFDSSTLQSQFGFLRPPCAAVTVAVRRSADEAQRGKMISSLCRSWNCSPILNRYTL</sequence>
<dbReference type="AlphaFoldDB" id="A0A067KR53"/>
<dbReference type="EMBL" id="KK914536">
    <property type="protein sequence ID" value="KDP34289.1"/>
    <property type="molecule type" value="Genomic_DNA"/>
</dbReference>
<organism evidence="1 2">
    <name type="scientific">Jatropha curcas</name>
    <name type="common">Barbados nut</name>
    <dbReference type="NCBI Taxonomy" id="180498"/>
    <lineage>
        <taxon>Eukaryota</taxon>
        <taxon>Viridiplantae</taxon>
        <taxon>Streptophyta</taxon>
        <taxon>Embryophyta</taxon>
        <taxon>Tracheophyta</taxon>
        <taxon>Spermatophyta</taxon>
        <taxon>Magnoliopsida</taxon>
        <taxon>eudicotyledons</taxon>
        <taxon>Gunneridae</taxon>
        <taxon>Pentapetalae</taxon>
        <taxon>rosids</taxon>
        <taxon>fabids</taxon>
        <taxon>Malpighiales</taxon>
        <taxon>Euphorbiaceae</taxon>
        <taxon>Crotonoideae</taxon>
        <taxon>Jatropheae</taxon>
        <taxon>Jatropha</taxon>
    </lineage>
</organism>
<protein>
    <submittedName>
        <fullName evidence="1">Uncharacterized protein</fullName>
    </submittedName>
</protein>
<accession>A0A067KR53</accession>
<gene>
    <name evidence="1" type="ORF">JCGZ_12818</name>
</gene>
<keyword evidence="2" id="KW-1185">Reference proteome</keyword>
<evidence type="ECO:0000313" key="2">
    <source>
        <dbReference type="Proteomes" id="UP000027138"/>
    </source>
</evidence>